<proteinExistence type="predicted"/>
<gene>
    <name evidence="3" type="ORF">HNR38_002321</name>
</gene>
<keyword evidence="4" id="KW-1185">Reference proteome</keyword>
<dbReference type="Proteomes" id="UP000591735">
    <property type="component" value="Unassembled WGS sequence"/>
</dbReference>
<evidence type="ECO:0000256" key="1">
    <source>
        <dbReference type="SAM" id="MobiDB-lite"/>
    </source>
</evidence>
<feature type="transmembrane region" description="Helical" evidence="2">
    <location>
        <begin position="163"/>
        <end position="182"/>
    </location>
</feature>
<feature type="region of interest" description="Disordered" evidence="1">
    <location>
        <begin position="294"/>
        <end position="327"/>
    </location>
</feature>
<keyword evidence="2" id="KW-0812">Transmembrane</keyword>
<protein>
    <recommendedName>
        <fullName evidence="5">DUF2868 domain-containing protein</fullName>
    </recommendedName>
</protein>
<organism evidence="3 4">
    <name type="scientific">Marinobacter oulmenensis</name>
    <dbReference type="NCBI Taxonomy" id="643747"/>
    <lineage>
        <taxon>Bacteria</taxon>
        <taxon>Pseudomonadati</taxon>
        <taxon>Pseudomonadota</taxon>
        <taxon>Gammaproteobacteria</taxon>
        <taxon>Pseudomonadales</taxon>
        <taxon>Marinobacteraceae</taxon>
        <taxon>Marinobacter</taxon>
    </lineage>
</organism>
<dbReference type="RefSeq" id="WP_183704213.1">
    <property type="nucleotide sequence ID" value="NZ_JACHFE010000005.1"/>
</dbReference>
<keyword evidence="2" id="KW-1133">Transmembrane helix</keyword>
<evidence type="ECO:0000256" key="2">
    <source>
        <dbReference type="SAM" id="Phobius"/>
    </source>
</evidence>
<evidence type="ECO:0000313" key="4">
    <source>
        <dbReference type="Proteomes" id="UP000591735"/>
    </source>
</evidence>
<reference evidence="3 4" key="1">
    <citation type="submission" date="2020-08" db="EMBL/GenBank/DDBJ databases">
        <title>Genomic Encyclopedia of Type Strains, Phase IV (KMG-IV): sequencing the most valuable type-strain genomes for metagenomic binning, comparative biology and taxonomic classification.</title>
        <authorList>
            <person name="Goeker M."/>
        </authorList>
    </citation>
    <scope>NUCLEOTIDE SEQUENCE [LARGE SCALE GENOMIC DNA]</scope>
    <source>
        <strain evidence="3 4">DSM 22359</strain>
    </source>
</reference>
<comment type="caution">
    <text evidence="3">The sequence shown here is derived from an EMBL/GenBank/DDBJ whole genome shotgun (WGS) entry which is preliminary data.</text>
</comment>
<dbReference type="EMBL" id="JACHFE010000005">
    <property type="protein sequence ID" value="MBB5321827.1"/>
    <property type="molecule type" value="Genomic_DNA"/>
</dbReference>
<evidence type="ECO:0000313" key="3">
    <source>
        <dbReference type="EMBL" id="MBB5321827.1"/>
    </source>
</evidence>
<sequence length="461" mass="50990">MSQHPLRLLLDFDDCIRRDRDQPASFLHRRDRRFALDCQDKGISPTIEQWLQQRHRLSGSAPEGPDQDLRRWQRITTGFCLAGGGLGVLAMTGLLFYDGGQRINITVMLAFVGFQLLLALFTTVQSMMGWQPWHWLTRRLRLEPATATRANLQPLLMARSAQAGGSVFAATALTTLLLMVILQDLAFGWSTTLDTAAGSYHALIRAIATPWAWLWPDAAPSQSLVEATRFFRAASEAPDTPPAIWGQWWPFVVMLWLSWVLIPRLCLLALSHWLVRRRAAALLASHPGWQALSDRMTTPTVETGSDHTDASEPPAPRRHTAQSTVPQTPQRICWAGAEQPSLPGQAEADALRAGGRATLAEDKAVIDSIGRDLIGQPAPAVILFTRSWEPPTGELQDFLETARHRWPANTHVTLVPLATDAESSPADHLIQPWLRFAECQPETFISVALPFGSGAPGRQSA</sequence>
<feature type="transmembrane region" description="Helical" evidence="2">
    <location>
        <begin position="248"/>
        <end position="270"/>
    </location>
</feature>
<dbReference type="Pfam" id="PF11067">
    <property type="entry name" value="DUF2868"/>
    <property type="match status" value="1"/>
</dbReference>
<evidence type="ECO:0008006" key="5">
    <source>
        <dbReference type="Google" id="ProtNLM"/>
    </source>
</evidence>
<feature type="transmembrane region" description="Helical" evidence="2">
    <location>
        <begin position="79"/>
        <end position="97"/>
    </location>
</feature>
<feature type="transmembrane region" description="Helical" evidence="2">
    <location>
        <begin position="103"/>
        <end position="124"/>
    </location>
</feature>
<keyword evidence="2" id="KW-0472">Membrane</keyword>
<dbReference type="InterPro" id="IPR021296">
    <property type="entry name" value="DUF2868"/>
</dbReference>
<dbReference type="AlphaFoldDB" id="A0A840ULV7"/>
<accession>A0A840ULV7</accession>
<name>A0A840ULV7_9GAMM</name>